<accession>K9VSX2</accession>
<dbReference type="AlphaFoldDB" id="K9VSX2"/>
<protein>
    <submittedName>
        <fullName evidence="1">Uncharacterized protein</fullName>
    </submittedName>
</protein>
<geneLocation type="plasmid" evidence="1 2">
    <name>pOSC7112.02</name>
</geneLocation>
<evidence type="ECO:0000313" key="1">
    <source>
        <dbReference type="EMBL" id="AFZ10679.1"/>
    </source>
</evidence>
<keyword evidence="2" id="KW-1185">Reference proteome</keyword>
<dbReference type="KEGG" id="oni:Osc7112_6544"/>
<dbReference type="RefSeq" id="WP_015179655.1">
    <property type="nucleotide sequence ID" value="NC_019730.1"/>
</dbReference>
<gene>
    <name evidence="1" type="ORF">Osc7112_6544</name>
</gene>
<reference evidence="1 2" key="1">
    <citation type="submission" date="2012-05" db="EMBL/GenBank/DDBJ databases">
        <title>Finished plasmid 2 of genome of Oscillatoria sp. PCC 7112.</title>
        <authorList>
            <consortium name="US DOE Joint Genome Institute"/>
            <person name="Gugger M."/>
            <person name="Coursin T."/>
            <person name="Rippka R."/>
            <person name="Tandeau De Marsac N."/>
            <person name="Huntemann M."/>
            <person name="Wei C.-L."/>
            <person name="Han J."/>
            <person name="Detter J.C."/>
            <person name="Han C."/>
            <person name="Tapia R."/>
            <person name="Davenport K."/>
            <person name="Daligault H."/>
            <person name="Erkkila T."/>
            <person name="Gu W."/>
            <person name="Munk A.C.C."/>
            <person name="Teshima H."/>
            <person name="Xu Y."/>
            <person name="Chain P."/>
            <person name="Chen A."/>
            <person name="Krypides N."/>
            <person name="Mavromatis K."/>
            <person name="Markowitz V."/>
            <person name="Szeto E."/>
            <person name="Ivanova N."/>
            <person name="Mikhailova N."/>
            <person name="Ovchinnikova G."/>
            <person name="Pagani I."/>
            <person name="Pati A."/>
            <person name="Goodwin L."/>
            <person name="Peters L."/>
            <person name="Pitluck S."/>
            <person name="Woyke T."/>
            <person name="Kerfeld C."/>
        </authorList>
    </citation>
    <scope>NUCLEOTIDE SEQUENCE [LARGE SCALE GENOMIC DNA]</scope>
    <source>
        <strain evidence="1 2">PCC 7112</strain>
        <plasmid evidence="1 2">pOSC7112.02</plasmid>
    </source>
</reference>
<dbReference type="Proteomes" id="UP000010478">
    <property type="component" value="Plasmid pOSC7112.02"/>
</dbReference>
<evidence type="ECO:0000313" key="2">
    <source>
        <dbReference type="Proteomes" id="UP000010478"/>
    </source>
</evidence>
<dbReference type="HOGENOM" id="CLU_1693716_0_0_3"/>
<proteinExistence type="predicted"/>
<dbReference type="EMBL" id="CP003616">
    <property type="protein sequence ID" value="AFZ10679.1"/>
    <property type="molecule type" value="Genomic_DNA"/>
</dbReference>
<sequence length="155" mass="18303">MVFQFIKNQHQSVKQLLGVMTNQHFEEDRRVFLQRNPSQSESDFITICFQKPCSKQQEVALAIRRAIAILGNIESEFIRAEVSFEDLDLLSFWNLCGEAGFNTTRFIEAIQSELHVQLPEEQLEQAFVRDPDLNTRMKIYEFINEFYSWYKLLSI</sequence>
<keyword evidence="1" id="KW-0614">Plasmid</keyword>
<name>K9VSX2_9CYAN</name>
<organism evidence="1 2">
    <name type="scientific">Phormidium nigroviride PCC 7112</name>
    <dbReference type="NCBI Taxonomy" id="179408"/>
    <lineage>
        <taxon>Bacteria</taxon>
        <taxon>Bacillati</taxon>
        <taxon>Cyanobacteriota</taxon>
        <taxon>Cyanophyceae</taxon>
        <taxon>Oscillatoriophycideae</taxon>
        <taxon>Oscillatoriales</taxon>
        <taxon>Oscillatoriaceae</taxon>
        <taxon>Phormidium</taxon>
    </lineage>
</organism>
<dbReference type="OrthoDB" id="582023at2"/>